<evidence type="ECO:0000313" key="2">
    <source>
        <dbReference type="Proteomes" id="UP001148629"/>
    </source>
</evidence>
<gene>
    <name evidence="1" type="ORF">NM208_g8982</name>
</gene>
<proteinExistence type="predicted"/>
<name>A0ACC1S3A3_9HYPO</name>
<dbReference type="Proteomes" id="UP001148629">
    <property type="component" value="Unassembled WGS sequence"/>
</dbReference>
<accession>A0ACC1S3A3</accession>
<protein>
    <submittedName>
        <fullName evidence="1">Uncharacterized protein</fullName>
    </submittedName>
</protein>
<sequence length="415" mass="44589">MLKQLISQAVFIGCLALSGTASASGPSYGRWVGSWTSMPQEVEPGNLAPPPFGGQDVAVQFQNSTLRQTFHMSIGAEKIRVRLSNTFGQTDLPITAASISLPADGKAGVGQIDVSTTKQLRFNGSASITIPPGEIVYSDTINFKVSPLSNVALSIFTEQGQSGNKITGHPGSRTTSWMQTGNHVNAASVSEASTKHWYFATGVDVWAPKDYFSVVLLGDSITDGRGSDDDGNNRWSDFLAAHLQDSGMSHVAVNNQAAGGNAVLQGGLGPPLIQRYHRDALQQPGAKYILIFEGVNDIGPSNTDDTTQQQLTDRLIGAYSEIVAECKKRGLSTIGATITPFSGNQYGHPKREATRLEVNEWILNNGTFDYTIDFASLIGDGDTLLPEFDSGDHLHPNVAAYREMGTKFPINIFEY</sequence>
<organism evidence="1 2">
    <name type="scientific">Fusarium decemcellulare</name>
    <dbReference type="NCBI Taxonomy" id="57161"/>
    <lineage>
        <taxon>Eukaryota</taxon>
        <taxon>Fungi</taxon>
        <taxon>Dikarya</taxon>
        <taxon>Ascomycota</taxon>
        <taxon>Pezizomycotina</taxon>
        <taxon>Sordariomycetes</taxon>
        <taxon>Hypocreomycetidae</taxon>
        <taxon>Hypocreales</taxon>
        <taxon>Nectriaceae</taxon>
        <taxon>Fusarium</taxon>
        <taxon>Fusarium decemcellulare species complex</taxon>
    </lineage>
</organism>
<keyword evidence="2" id="KW-1185">Reference proteome</keyword>
<comment type="caution">
    <text evidence="1">The sequence shown here is derived from an EMBL/GenBank/DDBJ whole genome shotgun (WGS) entry which is preliminary data.</text>
</comment>
<evidence type="ECO:0000313" key="1">
    <source>
        <dbReference type="EMBL" id="KAJ3531194.1"/>
    </source>
</evidence>
<reference evidence="1" key="1">
    <citation type="submission" date="2022-08" db="EMBL/GenBank/DDBJ databases">
        <title>Genome Sequence of Fusarium decemcellulare.</title>
        <authorList>
            <person name="Buettner E."/>
        </authorList>
    </citation>
    <scope>NUCLEOTIDE SEQUENCE</scope>
    <source>
        <strain evidence="1">Babe19</strain>
    </source>
</reference>
<dbReference type="EMBL" id="JANRMS010001087">
    <property type="protein sequence ID" value="KAJ3531194.1"/>
    <property type="molecule type" value="Genomic_DNA"/>
</dbReference>